<dbReference type="HOGENOM" id="CLU_643544_0_0_1"/>
<dbReference type="SUPFAM" id="SSF53784">
    <property type="entry name" value="Phosphofructokinase"/>
    <property type="match status" value="1"/>
</dbReference>
<sequence length="427" mass="46114">MVKSEDFTQPMDAEADVRSPKKVAMLTAGGLAPCLSSAVGALITEYAVQHPTTELICYINGYKGLLLGESIKVCPAIRATAAALHQHGGSPIGNSRVKLTNIKDCLKRGLVKEGQDPQQVAADQLIADGVEVLHTIGGDDTNTAAADLAAFLQRRSGYAIRVIGLPKTIDNDVFPITQSLGAWTAAEEGARFFENVGAEATANPRMMIVHEVMGRDCGWLTAATAHKYRERLWKRPLLPHIGLHRGRLDVHAVYIPELQVDIDAEAARLKKILDEHDNVNIFISEGAGVKDIVAKMEADGKEVQRDAFGHVKLDSINPGKYFADTFSALIGAEKVLVQKSGYYARAAKANEADIDLIARSAKLAVQCACEGVSGVVALDEDAGDVLRCIEFPRIAGGKHFNTEREWFQQMLREIGQTGGAGPYPVNH</sequence>
<dbReference type="GO" id="GO:0003872">
    <property type="term" value="F:6-phosphofructokinase activity"/>
    <property type="evidence" value="ECO:0007669"/>
    <property type="project" value="InterPro"/>
</dbReference>
<dbReference type="Gene3D" id="3.40.50.460">
    <property type="entry name" value="Phosphofructokinase domain"/>
    <property type="match status" value="1"/>
</dbReference>
<dbReference type="GO" id="GO:0006002">
    <property type="term" value="P:fructose 6-phosphate metabolic process"/>
    <property type="evidence" value="ECO:0007669"/>
    <property type="project" value="InterPro"/>
</dbReference>
<evidence type="ECO:0000313" key="7">
    <source>
        <dbReference type="EnsemblProtists" id="EOD05963"/>
    </source>
</evidence>
<dbReference type="Proteomes" id="UP000013827">
    <property type="component" value="Unassembled WGS sequence"/>
</dbReference>
<dbReference type="Gene3D" id="3.40.50.450">
    <property type="match status" value="1"/>
</dbReference>
<evidence type="ECO:0000256" key="5">
    <source>
        <dbReference type="ARBA" id="ARBA00022842"/>
    </source>
</evidence>
<dbReference type="AlphaFoldDB" id="A0A0D3I3X8"/>
<comment type="cofactor">
    <cofactor evidence="1">
        <name>Mg(2+)</name>
        <dbReference type="ChEBI" id="CHEBI:18420"/>
    </cofactor>
</comment>
<evidence type="ECO:0000313" key="8">
    <source>
        <dbReference type="Proteomes" id="UP000013827"/>
    </source>
</evidence>
<dbReference type="PRINTS" id="PR00476">
    <property type="entry name" value="PHFRCTKINASE"/>
</dbReference>
<organism evidence="7 8">
    <name type="scientific">Emiliania huxleyi (strain CCMP1516)</name>
    <dbReference type="NCBI Taxonomy" id="280463"/>
    <lineage>
        <taxon>Eukaryota</taxon>
        <taxon>Haptista</taxon>
        <taxon>Haptophyta</taxon>
        <taxon>Prymnesiophyceae</taxon>
        <taxon>Isochrysidales</taxon>
        <taxon>Noelaerhabdaceae</taxon>
        <taxon>Emiliania</taxon>
    </lineage>
</organism>
<evidence type="ECO:0000256" key="1">
    <source>
        <dbReference type="ARBA" id="ARBA00001946"/>
    </source>
</evidence>
<dbReference type="GO" id="GO:0046872">
    <property type="term" value="F:metal ion binding"/>
    <property type="evidence" value="ECO:0007669"/>
    <property type="project" value="UniProtKB-KW"/>
</dbReference>
<dbReference type="KEGG" id="ehx:EMIHUDRAFT_438851"/>
<dbReference type="InterPro" id="IPR000023">
    <property type="entry name" value="Phosphofructokinase_dom"/>
</dbReference>
<keyword evidence="3" id="KW-0479">Metal-binding</keyword>
<reference evidence="7" key="2">
    <citation type="submission" date="2024-10" db="UniProtKB">
        <authorList>
            <consortium name="EnsemblProtists"/>
        </authorList>
    </citation>
    <scope>IDENTIFICATION</scope>
</reference>
<dbReference type="PaxDb" id="2903-EOD05963"/>
<dbReference type="PANTHER" id="PTHR45770">
    <property type="entry name" value="ATP-DEPENDENT 6-PHOSPHOFRUCTOKINASE 1"/>
    <property type="match status" value="1"/>
</dbReference>
<evidence type="ECO:0000256" key="3">
    <source>
        <dbReference type="ARBA" id="ARBA00022723"/>
    </source>
</evidence>
<evidence type="ECO:0000259" key="6">
    <source>
        <dbReference type="Pfam" id="PF00365"/>
    </source>
</evidence>
<accession>A0A0D3I3X8</accession>
<keyword evidence="2" id="KW-0808">Transferase</keyword>
<dbReference type="EnsemblProtists" id="EOD05963">
    <property type="protein sequence ID" value="EOD05963"/>
    <property type="gene ID" value="EMIHUDRAFT_438851"/>
</dbReference>
<protein>
    <recommendedName>
        <fullName evidence="6">Phosphofructokinase domain-containing protein</fullName>
    </recommendedName>
</protein>
<dbReference type="InterPro" id="IPR035966">
    <property type="entry name" value="PKF_sf"/>
</dbReference>
<proteinExistence type="predicted"/>
<dbReference type="UniPathway" id="UPA00109">
    <property type="reaction ID" value="UER00182"/>
</dbReference>
<keyword evidence="8" id="KW-1185">Reference proteome</keyword>
<evidence type="ECO:0000256" key="4">
    <source>
        <dbReference type="ARBA" id="ARBA00022777"/>
    </source>
</evidence>
<dbReference type="STRING" id="2903.R1B8K3"/>
<dbReference type="eggNOG" id="KOG2440">
    <property type="taxonomic scope" value="Eukaryota"/>
</dbReference>
<name>A0A0D3I3X8_EMIH1</name>
<dbReference type="NCBIfam" id="NF005121">
    <property type="entry name" value="PRK06555.1"/>
    <property type="match status" value="1"/>
</dbReference>
<dbReference type="Pfam" id="PF00365">
    <property type="entry name" value="PFK"/>
    <property type="match status" value="1"/>
</dbReference>
<dbReference type="OMA" id="DCGWLTA"/>
<keyword evidence="5" id="KW-0460">Magnesium</keyword>
<reference evidence="8" key="1">
    <citation type="journal article" date="2013" name="Nature">
        <title>Pan genome of the phytoplankton Emiliania underpins its global distribution.</title>
        <authorList>
            <person name="Read B.A."/>
            <person name="Kegel J."/>
            <person name="Klute M.J."/>
            <person name="Kuo A."/>
            <person name="Lefebvre S.C."/>
            <person name="Maumus F."/>
            <person name="Mayer C."/>
            <person name="Miller J."/>
            <person name="Monier A."/>
            <person name="Salamov A."/>
            <person name="Young J."/>
            <person name="Aguilar M."/>
            <person name="Claverie J.M."/>
            <person name="Frickenhaus S."/>
            <person name="Gonzalez K."/>
            <person name="Herman E.K."/>
            <person name="Lin Y.C."/>
            <person name="Napier J."/>
            <person name="Ogata H."/>
            <person name="Sarno A.F."/>
            <person name="Shmutz J."/>
            <person name="Schroeder D."/>
            <person name="de Vargas C."/>
            <person name="Verret F."/>
            <person name="von Dassow P."/>
            <person name="Valentin K."/>
            <person name="Van de Peer Y."/>
            <person name="Wheeler G."/>
            <person name="Dacks J.B."/>
            <person name="Delwiche C.F."/>
            <person name="Dyhrman S.T."/>
            <person name="Glockner G."/>
            <person name="John U."/>
            <person name="Richards T."/>
            <person name="Worden A.Z."/>
            <person name="Zhang X."/>
            <person name="Grigoriev I.V."/>
            <person name="Allen A.E."/>
            <person name="Bidle K."/>
            <person name="Borodovsky M."/>
            <person name="Bowler C."/>
            <person name="Brownlee C."/>
            <person name="Cock J.M."/>
            <person name="Elias M."/>
            <person name="Gladyshev V.N."/>
            <person name="Groth M."/>
            <person name="Guda C."/>
            <person name="Hadaegh A."/>
            <person name="Iglesias-Rodriguez M.D."/>
            <person name="Jenkins J."/>
            <person name="Jones B.M."/>
            <person name="Lawson T."/>
            <person name="Leese F."/>
            <person name="Lindquist E."/>
            <person name="Lobanov A."/>
            <person name="Lomsadze A."/>
            <person name="Malik S.B."/>
            <person name="Marsh M.E."/>
            <person name="Mackinder L."/>
            <person name="Mock T."/>
            <person name="Mueller-Roeber B."/>
            <person name="Pagarete A."/>
            <person name="Parker M."/>
            <person name="Probert I."/>
            <person name="Quesneville H."/>
            <person name="Raines C."/>
            <person name="Rensing S.A."/>
            <person name="Riano-Pachon D.M."/>
            <person name="Richier S."/>
            <person name="Rokitta S."/>
            <person name="Shiraiwa Y."/>
            <person name="Soanes D.M."/>
            <person name="van der Giezen M."/>
            <person name="Wahlund T.M."/>
            <person name="Williams B."/>
            <person name="Wilson W."/>
            <person name="Wolfe G."/>
            <person name="Wurch L.L."/>
        </authorList>
    </citation>
    <scope>NUCLEOTIDE SEQUENCE</scope>
</reference>
<feature type="domain" description="Phosphofructokinase" evidence="6">
    <location>
        <begin position="22"/>
        <end position="312"/>
    </location>
</feature>
<dbReference type="InterPro" id="IPR022953">
    <property type="entry name" value="ATP_PFK"/>
</dbReference>
<dbReference type="GeneID" id="17252077"/>
<keyword evidence="4" id="KW-0418">Kinase</keyword>
<dbReference type="InterPro" id="IPR050929">
    <property type="entry name" value="PFKA"/>
</dbReference>
<evidence type="ECO:0000256" key="2">
    <source>
        <dbReference type="ARBA" id="ARBA00022679"/>
    </source>
</evidence>
<dbReference type="RefSeq" id="XP_005758392.1">
    <property type="nucleotide sequence ID" value="XM_005758335.1"/>
</dbReference>